<dbReference type="Proteomes" id="UP000027059">
    <property type="component" value="Chromosome"/>
</dbReference>
<dbReference type="HOGENOM" id="CLU_2155205_0_0_0"/>
<gene>
    <name evidence="2" type="ORF">Y981_08640</name>
</gene>
<dbReference type="KEGG" id="lfp:Y981_08640"/>
<evidence type="ECO:0000313" key="2">
    <source>
        <dbReference type="EMBL" id="AIA31833.1"/>
    </source>
</evidence>
<dbReference type="OrthoDB" id="369393at2"/>
<name>A0A059XY77_9BACT</name>
<evidence type="ECO:0000256" key="1">
    <source>
        <dbReference type="SAM" id="MobiDB-lite"/>
    </source>
</evidence>
<protein>
    <submittedName>
        <fullName evidence="2">Uncharacterized protein</fullName>
    </submittedName>
</protein>
<proteinExistence type="predicted"/>
<dbReference type="RefSeq" id="WP_038505695.1">
    <property type="nucleotide sequence ID" value="NZ_CP007243.1"/>
</dbReference>
<sequence length="111" mass="12853">MVKTKRKRGRPKKGETVSPPEASRVARILPMMTARMKQQTLPGNCSWGSKINIQGKYEIWKVYKLHDLVEERRLPVFCFLAAASHHDNQATPFLLKKMARKVQVLLGRRRL</sequence>
<reference evidence="2 3" key="2">
    <citation type="journal article" date="2015" name="Biomed. Res. Int.">
        <title>Effects of Arsenite Resistance on the Growth and Functional Gene Expression of Leptospirillum ferriphilum and Acidithiobacillus thiooxidans in Pure Culture and Coculture.</title>
        <authorList>
            <person name="Jiang H."/>
            <person name="Liang Y."/>
            <person name="Yin H."/>
            <person name="Xiao Y."/>
            <person name="Guo X."/>
            <person name="Xu Y."/>
            <person name="Hu Q."/>
            <person name="Liu H."/>
            <person name="Liu X."/>
        </authorList>
    </citation>
    <scope>NUCLEOTIDE SEQUENCE [LARGE SCALE GENOMIC DNA]</scope>
    <source>
        <strain evidence="2 3">YSK</strain>
    </source>
</reference>
<evidence type="ECO:0000313" key="3">
    <source>
        <dbReference type="Proteomes" id="UP000027059"/>
    </source>
</evidence>
<dbReference type="AlphaFoldDB" id="A0A059XY77"/>
<dbReference type="EMBL" id="CP007243">
    <property type="protein sequence ID" value="AIA31833.1"/>
    <property type="molecule type" value="Genomic_DNA"/>
</dbReference>
<feature type="compositionally biased region" description="Basic residues" evidence="1">
    <location>
        <begin position="1"/>
        <end position="11"/>
    </location>
</feature>
<feature type="region of interest" description="Disordered" evidence="1">
    <location>
        <begin position="1"/>
        <end position="22"/>
    </location>
</feature>
<reference evidence="3" key="1">
    <citation type="submission" date="2014-02" db="EMBL/GenBank/DDBJ databases">
        <title>Complete genome sequence and comparative genomic analysis of the nitrogen-fixing bacterium Leptospirillum ferriphilum YSK.</title>
        <authorList>
            <person name="Guo X."/>
            <person name="Yin H."/>
            <person name="Liang Y."/>
            <person name="Hu Q."/>
            <person name="Ma L."/>
            <person name="Xiao Y."/>
            <person name="Zhang X."/>
            <person name="Qiu G."/>
            <person name="Liu X."/>
        </authorList>
    </citation>
    <scope>NUCLEOTIDE SEQUENCE [LARGE SCALE GENOMIC DNA]</scope>
    <source>
        <strain evidence="3">YSK</strain>
    </source>
</reference>
<accession>A0A059XY77</accession>
<keyword evidence="3" id="KW-1185">Reference proteome</keyword>
<organism evidence="2 3">
    <name type="scientific">Leptospirillum ferriphilum YSK</name>
    <dbReference type="NCBI Taxonomy" id="1441628"/>
    <lineage>
        <taxon>Bacteria</taxon>
        <taxon>Pseudomonadati</taxon>
        <taxon>Nitrospirota</taxon>
        <taxon>Nitrospiria</taxon>
        <taxon>Nitrospirales</taxon>
        <taxon>Nitrospiraceae</taxon>
        <taxon>Leptospirillum</taxon>
    </lineage>
</organism>